<evidence type="ECO:0000256" key="2">
    <source>
        <dbReference type="ARBA" id="ARBA00007274"/>
    </source>
</evidence>
<accession>A0A0X3PEV9</accession>
<dbReference type="AlphaFoldDB" id="A0A0X3PEV9"/>
<dbReference type="EMBL" id="GEEE01012892">
    <property type="protein sequence ID" value="JAP50333.1"/>
    <property type="molecule type" value="Transcribed_RNA"/>
</dbReference>
<keyword evidence="4 9" id="KW-0808">Transferase</keyword>
<reference evidence="9" key="1">
    <citation type="submission" date="2016-01" db="EMBL/GenBank/DDBJ databases">
        <title>Reference transcriptome for the parasite Schistocephalus solidus: insights into the molecular evolution of parasitism.</title>
        <authorList>
            <person name="Hebert F.O."/>
            <person name="Grambauer S."/>
            <person name="Barber I."/>
            <person name="Landry C.R."/>
            <person name="Aubin-Horth N."/>
        </authorList>
    </citation>
    <scope>NUCLEOTIDE SEQUENCE</scope>
</reference>
<comment type="pathway">
    <text evidence="1">Nucleotide-sugar biosynthesis; GDP-alpha-D-mannose biosynthesis; GDP-alpha-D-mannose from alpha-D-mannose 1-phosphate (GTP route): step 1/1.</text>
</comment>
<dbReference type="Pfam" id="PF00483">
    <property type="entry name" value="NTP_transferase"/>
    <property type="match status" value="1"/>
</dbReference>
<protein>
    <recommendedName>
        <fullName evidence="3">mannose-1-phosphate guanylyltransferase</fullName>
        <ecNumber evidence="3">2.7.7.13</ecNumber>
    </recommendedName>
</protein>
<organism evidence="9">
    <name type="scientific">Schistocephalus solidus</name>
    <name type="common">Tapeworm</name>
    <dbReference type="NCBI Taxonomy" id="70667"/>
    <lineage>
        <taxon>Eukaryota</taxon>
        <taxon>Metazoa</taxon>
        <taxon>Spiralia</taxon>
        <taxon>Lophotrochozoa</taxon>
        <taxon>Platyhelminthes</taxon>
        <taxon>Cestoda</taxon>
        <taxon>Eucestoda</taxon>
        <taxon>Diphyllobothriidea</taxon>
        <taxon>Diphyllobothriidae</taxon>
        <taxon>Schistocephalus</taxon>
    </lineage>
</organism>
<keyword evidence="6" id="KW-0342">GTP-binding</keyword>
<gene>
    <name evidence="9" type="primary">GMPPB</name>
    <name evidence="9" type="ORF">TR116873</name>
</gene>
<dbReference type="InterPro" id="IPR045233">
    <property type="entry name" value="GMPPB_N"/>
</dbReference>
<dbReference type="EC" id="2.7.7.13" evidence="3"/>
<evidence type="ECO:0000313" key="9">
    <source>
        <dbReference type="EMBL" id="JAP50333.1"/>
    </source>
</evidence>
<dbReference type="Gene3D" id="3.90.550.10">
    <property type="entry name" value="Spore Coat Polysaccharide Biosynthesis Protein SpsA, Chain A"/>
    <property type="match status" value="1"/>
</dbReference>
<dbReference type="GO" id="GO:0005525">
    <property type="term" value="F:GTP binding"/>
    <property type="evidence" value="ECO:0007669"/>
    <property type="project" value="UniProtKB-KW"/>
</dbReference>
<dbReference type="GO" id="GO:0009298">
    <property type="term" value="P:GDP-mannose biosynthetic process"/>
    <property type="evidence" value="ECO:0007669"/>
    <property type="project" value="UniProtKB-UniPathway"/>
</dbReference>
<dbReference type="SUPFAM" id="SSF53448">
    <property type="entry name" value="Nucleotide-diphospho-sugar transferases"/>
    <property type="match status" value="1"/>
</dbReference>
<dbReference type="InterPro" id="IPR029044">
    <property type="entry name" value="Nucleotide-diphossugar_trans"/>
</dbReference>
<dbReference type="UniPathway" id="UPA00126">
    <property type="reaction ID" value="UER00930"/>
</dbReference>
<evidence type="ECO:0000256" key="3">
    <source>
        <dbReference type="ARBA" id="ARBA00012387"/>
    </source>
</evidence>
<comment type="similarity">
    <text evidence="2">Belongs to the transferase hexapeptide repeat family.</text>
</comment>
<name>A0A0X3PEV9_SCHSO</name>
<evidence type="ECO:0000256" key="5">
    <source>
        <dbReference type="ARBA" id="ARBA00022741"/>
    </source>
</evidence>
<dbReference type="Gene3D" id="2.160.10.10">
    <property type="entry name" value="Hexapeptide repeat proteins"/>
    <property type="match status" value="1"/>
</dbReference>
<dbReference type="Pfam" id="PF25087">
    <property type="entry name" value="GMPPB_C"/>
    <property type="match status" value="1"/>
</dbReference>
<dbReference type="InterPro" id="IPR056729">
    <property type="entry name" value="GMPPB_C"/>
</dbReference>
<evidence type="ECO:0000259" key="8">
    <source>
        <dbReference type="Pfam" id="PF25087"/>
    </source>
</evidence>
<proteinExistence type="inferred from homology"/>
<evidence type="ECO:0000256" key="6">
    <source>
        <dbReference type="ARBA" id="ARBA00023134"/>
    </source>
</evidence>
<evidence type="ECO:0000256" key="4">
    <source>
        <dbReference type="ARBA" id="ARBA00022679"/>
    </source>
</evidence>
<dbReference type="FunFam" id="3.90.550.10:FF:000013">
    <property type="entry name" value="mannose-1-phosphate guanyltransferase beta"/>
    <property type="match status" value="1"/>
</dbReference>
<feature type="domain" description="Nucleotidyl transferase" evidence="7">
    <location>
        <begin position="2"/>
        <end position="230"/>
    </location>
</feature>
<evidence type="ECO:0000256" key="1">
    <source>
        <dbReference type="ARBA" id="ARBA00004823"/>
    </source>
</evidence>
<feature type="domain" description="Mannose-1-phosphate guanyltransferase C-terminal" evidence="8">
    <location>
        <begin position="253"/>
        <end position="362"/>
    </location>
</feature>
<evidence type="ECO:0000259" key="7">
    <source>
        <dbReference type="Pfam" id="PF00483"/>
    </source>
</evidence>
<dbReference type="InterPro" id="IPR050486">
    <property type="entry name" value="Mannose-1P_guanyltransferase"/>
</dbReference>
<keyword evidence="5" id="KW-0547">Nucleotide-binding</keyword>
<dbReference type="InterPro" id="IPR005835">
    <property type="entry name" value="NTP_transferase_dom"/>
</dbReference>
<dbReference type="PANTHER" id="PTHR22572">
    <property type="entry name" value="SUGAR-1-PHOSPHATE GUANYL TRANSFERASE"/>
    <property type="match status" value="1"/>
</dbReference>
<sequence>MKALILVGGYGTRLRPLTLTYPKPIVEFCNKPVLLHQIEALVKAGVAEIILAVSKCADRCDLLEGEVRKHEVRLGITIRFSYETEPLGTAGPLALAEKWLTDSDEPFFVLNSDVICVFPFLELLEKHKQNKCEATIALTKVEEPSKFGVVLYDEATGQVKRFVEKPQDFVGNKINAGIYLLNPSIVSRIPLRPTSIEKEIFPVLADEGVLYCMPIQGFWMDVGQPKDFITGTGLFLAHLSTIEPESLAKGSNIVGNVLIHPSAKVSPNCLIGPNVVIGPDVIVADGVRIRCSTLLRGSRVHAHSWLSCCIVGWDCTVGKWVRMENVSVLGEDVEVSDELYVNGGRVLPHKQIKDCVSEPQIIM</sequence>
<dbReference type="GO" id="GO:0004475">
    <property type="term" value="F:mannose-1-phosphate guanylyltransferase (GTP) activity"/>
    <property type="evidence" value="ECO:0007669"/>
    <property type="project" value="UniProtKB-EC"/>
</dbReference>
<dbReference type="CDD" id="cd06425">
    <property type="entry name" value="M1P_guanylylT_B_like_N"/>
    <property type="match status" value="1"/>
</dbReference>